<evidence type="ECO:0000313" key="3">
    <source>
        <dbReference type="Proteomes" id="UP000827424"/>
    </source>
</evidence>
<feature type="region of interest" description="Disordered" evidence="1">
    <location>
        <begin position="556"/>
        <end position="586"/>
    </location>
</feature>
<evidence type="ECO:0000313" key="2">
    <source>
        <dbReference type="EMBL" id="UAJ16913.1"/>
    </source>
</evidence>
<dbReference type="EMBL" id="MZ666938">
    <property type="protein sequence ID" value="UAJ16913.1"/>
    <property type="molecule type" value="Genomic_DNA"/>
</dbReference>
<accession>A0AAE8XAQ1</accession>
<organism evidence="2 3">
    <name type="scientific">Desulfovibrio phage ProddE</name>
    <dbReference type="NCBI Taxonomy" id="2866661"/>
    <lineage>
        <taxon>Viruses</taxon>
        <taxon>Duplodnaviria</taxon>
        <taxon>Heunggongvirae</taxon>
        <taxon>Uroviricota</taxon>
        <taxon>Caudoviricetes</taxon>
        <taxon>Autographivirales</taxon>
        <taxon>Autographivirales incertae sedis</taxon>
        <taxon>Proddevirus</taxon>
        <taxon>Proddevirus proddE</taxon>
    </lineage>
</organism>
<keyword evidence="3" id="KW-1185">Reference proteome</keyword>
<sequence length="646" mass="72252">MTQISRSSQPTIAQKLSAAPGLSPTVRASSLFTYDEARPGYVERDYLAGNAMARLAKSLAAVDSSLIPVMEKYQDRKIEQAVSKGGELFAQNEGQDKNRTNWKDFVEANPQYSGMNPYLQKGYEQARLKALAIDQGVAMEDAFVQSGMINERDPAKVNEWIQQFTQQFRKDNKLDSYEDHLTLAENFSPIEFKSRAMLLNKHSSYLQEQNEKLAIQQYTDLAIKQIGASFDPTKGGAVPGDPSTDHVTMPTLSQIVEGTMQEAAKNGVLNSHIGEMGFKAVEAAYFKYGRKPGILKALETIKTPDGVPLSSLPGVQEKLHHLEQARVEEARSAERHWWAQQDHARKVEKDYWTGEGIMKWTTGLPPTPENMDKAGVPKRLQPLFAADINKWNQAQYTGQKEAPVNQRMLVGSQMLADMGELSNETISEYAPVFGYDVAKDLYERGQKARKEDETQFTSSLKDTMSKAFSMFSRDKKDMMDAINAMTFGFSAGLSKEQQIGLEASQLANDKIKAARADYIDKNKKAPTQEFYATIQPKILSEVNALIRDKYGNKNNGTEWDDNGVQVPPTQKAVTNPQPTAPPQNTAIKSTSEAVPNTVVSWIAQSIPNVPSYVSNMSKRDAYLWLRDNHPDRAAEFERHTINNLKR</sequence>
<proteinExistence type="predicted"/>
<gene>
    <name evidence="2" type="ORF">CPT_ProddE_033</name>
</gene>
<evidence type="ECO:0000256" key="1">
    <source>
        <dbReference type="SAM" id="MobiDB-lite"/>
    </source>
</evidence>
<protein>
    <submittedName>
        <fullName evidence="2">Internal virion protein C</fullName>
    </submittedName>
</protein>
<dbReference type="Proteomes" id="UP000827424">
    <property type="component" value="Segment"/>
</dbReference>
<name>A0AAE8XAQ1_9CAUD</name>
<reference evidence="2" key="1">
    <citation type="submission" date="2021-07" db="EMBL/GenBank/DDBJ databases">
        <title>A sheep in wolf's clothing: the temperate origins of bacteriophage T7.</title>
        <authorList>
            <person name="Boeckman J.X."/>
            <person name="Korn A."/>
            <person name="Yao G."/>
            <person name="Ravindran A."/>
            <person name="Gonzalez C."/>
            <person name="Gill J."/>
        </authorList>
    </citation>
    <scope>NUCLEOTIDE SEQUENCE</scope>
</reference>
<feature type="compositionally biased region" description="Low complexity" evidence="1">
    <location>
        <begin position="574"/>
        <end position="586"/>
    </location>
</feature>